<proteinExistence type="predicted"/>
<reference evidence="1 2" key="1">
    <citation type="submission" date="2018-10" db="EMBL/GenBank/DDBJ databases">
        <authorList>
            <person name="Garlena R.A."/>
            <person name="Russell D.A."/>
            <person name="Pope W.H."/>
            <person name="Jacobs-Sera D."/>
            <person name="Hatfull G.F."/>
        </authorList>
    </citation>
    <scope>NUCLEOTIDE SEQUENCE [LARGE SCALE GENOMIC DNA]</scope>
</reference>
<evidence type="ECO:0000313" key="2">
    <source>
        <dbReference type="Proteomes" id="UP000278311"/>
    </source>
</evidence>
<organism evidence="1 2">
    <name type="scientific">Mycobacterium phage Prithvi</name>
    <dbReference type="NCBI Taxonomy" id="2484215"/>
    <lineage>
        <taxon>Viruses</taxon>
        <taxon>Duplodnaviria</taxon>
        <taxon>Heunggongvirae</taxon>
        <taxon>Uroviricota</taxon>
        <taxon>Caudoviricetes</taxon>
        <taxon>Weiservirinae</taxon>
        <taxon>Anayavirus</taxon>
        <taxon>Anayavirus prithvi</taxon>
    </lineage>
</organism>
<dbReference type="EMBL" id="MK016503">
    <property type="protein sequence ID" value="AYR00354.1"/>
    <property type="molecule type" value="Genomic_DNA"/>
</dbReference>
<accession>A0A3G3M2R1</accession>
<keyword evidence="2" id="KW-1185">Reference proteome</keyword>
<gene>
    <name evidence="1" type="primary">92</name>
    <name evidence="1" type="ORF">PBI_PRITHVI_92</name>
</gene>
<evidence type="ECO:0000313" key="1">
    <source>
        <dbReference type="EMBL" id="AYR00354.1"/>
    </source>
</evidence>
<dbReference type="KEGG" id="vg:60325360"/>
<name>A0A3G3M2R1_9CAUD</name>
<sequence length="275" mass="30441">MFTMIVQMHGRQEVTEHATIDEARKRLVDIAVASHSRIEGDDTTGEFIALTREGNDNPLVDWTYGAYRITEEPAAFVPLPGGEVEALFPGNAEYVAVLIAHAVRNDGEPQVRGCELCRESLRLWLAAETDWRTVQAASEAEHALAAATARYMIDENLDADTVQMIRNSDRDGRGLLAAIVAEWLKLHPELSDRDRHAVAAAANGWQRFDYALVPSQVRYARDGGELAIVEYDDERAARSAELYVHGVCDAALMRCCPEDDLGDVDRWLVAAPVPL</sequence>
<dbReference type="RefSeq" id="YP_009953879.1">
    <property type="nucleotide sequence ID" value="NC_051626.1"/>
</dbReference>
<dbReference type="GeneID" id="60325360"/>
<dbReference type="Proteomes" id="UP000278311">
    <property type="component" value="Segment"/>
</dbReference>
<protein>
    <submittedName>
        <fullName evidence="1">Uncharacterized protein</fullName>
    </submittedName>
</protein>